<organism evidence="2 3">
    <name type="scientific">Coemansia spiralis</name>
    <dbReference type="NCBI Taxonomy" id="417178"/>
    <lineage>
        <taxon>Eukaryota</taxon>
        <taxon>Fungi</taxon>
        <taxon>Fungi incertae sedis</taxon>
        <taxon>Zoopagomycota</taxon>
        <taxon>Kickxellomycotina</taxon>
        <taxon>Kickxellomycetes</taxon>
        <taxon>Kickxellales</taxon>
        <taxon>Kickxellaceae</taxon>
        <taxon>Coemansia</taxon>
    </lineage>
</organism>
<evidence type="ECO:0000313" key="2">
    <source>
        <dbReference type="EMBL" id="KAJ2688446.1"/>
    </source>
</evidence>
<keyword evidence="3" id="KW-1185">Reference proteome</keyword>
<accession>A0A9W8L5F9</accession>
<dbReference type="EMBL" id="JANBTX010000046">
    <property type="protein sequence ID" value="KAJ2688446.1"/>
    <property type="molecule type" value="Genomic_DNA"/>
</dbReference>
<feature type="domain" description="DUF4246" evidence="1">
    <location>
        <begin position="85"/>
        <end position="511"/>
    </location>
</feature>
<comment type="caution">
    <text evidence="2">The sequence shown here is derived from an EMBL/GenBank/DDBJ whole genome shotgun (WGS) entry which is preliminary data.</text>
</comment>
<dbReference type="AlphaFoldDB" id="A0A9W8L5F9"/>
<sequence length="579" mass="65106">MATECADATPPLETLDACLSNLFSHRAAYLCAPKKADTIYEQRLRNMSSTIRARPDWIEAIKDADTRADWATEAKAKGVTDLELSYALDELEFYASLHSSDSNIRLSAADGVWLSDKLIDAETTKELRDYAAILESIPDSQKDWHPESRSRTLNLIDPSLYPLVYDRSWLHRQPIASPQAALNLDTLGEQPGSVYTWCGDLSGKGDGQPKYHIALADHRKASYSSTKFSWLPSEFCVDDSGAATIESYINNLHPVRHAALYLTIASVFSMLLPLLGQVLTDLVHPRKTGVELHLDRCFEYDGPKPDVGRNPYTTFCMELKQWMDRAKYLVPTPEPFVIPERPVKPYDLCGRRLQAVVQMSSIELLSKKPTYGGKGWSVAGLDNECIIATGIFFFDVVNIAPCSLRFREPFNAYREARTRNSFRAIKNAYGVRGGYSERLARASQELGSVDIKDGLCVVFPNTYQYKLPRITREIGSKPGHCKMLTFYFVDPSTRIPSTEIVPPQQRDWWMEQVLASEPLCKLPLLVVEGIMSKLDSPISLKCAKQTRLEIEAEVKKMTAKASLKFFEPINTVECTGRFS</sequence>
<protein>
    <recommendedName>
        <fullName evidence="1">DUF4246 domain-containing protein</fullName>
    </recommendedName>
</protein>
<evidence type="ECO:0000259" key="1">
    <source>
        <dbReference type="Pfam" id="PF14033"/>
    </source>
</evidence>
<gene>
    <name evidence="2" type="ORF">IWW39_002212</name>
</gene>
<reference evidence="2" key="1">
    <citation type="submission" date="2022-07" db="EMBL/GenBank/DDBJ databases">
        <title>Phylogenomic reconstructions and comparative analyses of Kickxellomycotina fungi.</title>
        <authorList>
            <person name="Reynolds N.K."/>
            <person name="Stajich J.E."/>
            <person name="Barry K."/>
            <person name="Grigoriev I.V."/>
            <person name="Crous P."/>
            <person name="Smith M.E."/>
        </authorList>
    </citation>
    <scope>NUCLEOTIDE SEQUENCE</scope>
    <source>
        <strain evidence="2">CBS 109367</strain>
    </source>
</reference>
<dbReference type="Pfam" id="PF14033">
    <property type="entry name" value="DUF4246"/>
    <property type="match status" value="1"/>
</dbReference>
<dbReference type="PANTHER" id="PTHR33119:SF1">
    <property type="entry name" value="FE2OG DIOXYGENASE DOMAIN-CONTAINING PROTEIN"/>
    <property type="match status" value="1"/>
</dbReference>
<dbReference type="OrthoDB" id="415532at2759"/>
<dbReference type="Proteomes" id="UP001151516">
    <property type="component" value="Unassembled WGS sequence"/>
</dbReference>
<name>A0A9W8L5F9_9FUNG</name>
<dbReference type="InterPro" id="IPR049192">
    <property type="entry name" value="DUF4246_C"/>
</dbReference>
<dbReference type="PANTHER" id="PTHR33119">
    <property type="entry name" value="IFI3P"/>
    <property type="match status" value="1"/>
</dbReference>
<proteinExistence type="predicted"/>
<evidence type="ECO:0000313" key="3">
    <source>
        <dbReference type="Proteomes" id="UP001151516"/>
    </source>
</evidence>
<dbReference type="InterPro" id="IPR025340">
    <property type="entry name" value="DUF4246"/>
</dbReference>